<dbReference type="PANTHER" id="PTHR33221">
    <property type="entry name" value="WINGED HELIX-TURN-HELIX TRANSCRIPTIONAL REGULATOR, RRF2 FAMILY"/>
    <property type="match status" value="1"/>
</dbReference>
<dbReference type="EMBL" id="QPMK01000011">
    <property type="protein sequence ID" value="RDD65612.1"/>
    <property type="molecule type" value="Genomic_DNA"/>
</dbReference>
<dbReference type="InterPro" id="IPR036390">
    <property type="entry name" value="WH_DNA-bd_sf"/>
</dbReference>
<dbReference type="Gene3D" id="1.10.10.10">
    <property type="entry name" value="Winged helix-like DNA-binding domain superfamily/Winged helix DNA-binding domain"/>
    <property type="match status" value="1"/>
</dbReference>
<dbReference type="PROSITE" id="PS51197">
    <property type="entry name" value="HTH_RRF2_2"/>
    <property type="match status" value="1"/>
</dbReference>
<evidence type="ECO:0000313" key="2">
    <source>
        <dbReference type="EMBL" id="RDD65612.1"/>
    </source>
</evidence>
<dbReference type="InterPro" id="IPR000944">
    <property type="entry name" value="Tscrpt_reg_Rrf2"/>
</dbReference>
<dbReference type="InterPro" id="IPR036388">
    <property type="entry name" value="WH-like_DNA-bd_sf"/>
</dbReference>
<dbReference type="GO" id="GO:0003677">
    <property type="term" value="F:DNA binding"/>
    <property type="evidence" value="ECO:0007669"/>
    <property type="project" value="UniProtKB-KW"/>
</dbReference>
<protein>
    <submittedName>
        <fullName evidence="2">Rrf2 family transcriptional regulator</fullName>
    </submittedName>
</protein>
<sequence>MRVTKRTDIAMRVLMYCAVHADKLVTKSEIATACNASGNHVAQIINQLAQLGFLNTRRGRHGGLSLAGPASGISVGAVFRAVEGPVPLAECFADSGNACPLSADCRLRAVLSKAAEAFYATLDPVTVEELVSGNAPLLKLLSGGAEPERDCGEVLVSAAQLI</sequence>
<dbReference type="RefSeq" id="WP_114511653.1">
    <property type="nucleotide sequence ID" value="NZ_QPMK01000011.1"/>
</dbReference>
<dbReference type="AlphaFoldDB" id="A0A369TLB1"/>
<gene>
    <name evidence="2" type="ORF">DU478_14340</name>
</gene>
<reference evidence="2 3" key="1">
    <citation type="submission" date="2018-07" db="EMBL/GenBank/DDBJ databases">
        <title>Thalassococcus profundi sp. nov., a marine bacterium isolated from deep seawater of Okinawa Trough.</title>
        <authorList>
            <person name="Yu M."/>
        </authorList>
    </citation>
    <scope>NUCLEOTIDE SEQUENCE [LARGE SCALE GENOMIC DNA]</scope>
    <source>
        <strain evidence="2 3">WRAS1</strain>
    </source>
</reference>
<dbReference type="Pfam" id="PF02082">
    <property type="entry name" value="Rrf2"/>
    <property type="match status" value="1"/>
</dbReference>
<accession>A0A369TLB1</accession>
<keyword evidence="1" id="KW-0238">DNA-binding</keyword>
<organism evidence="2 3">
    <name type="scientific">Thalassococcus profundi</name>
    <dbReference type="NCBI Taxonomy" id="2282382"/>
    <lineage>
        <taxon>Bacteria</taxon>
        <taxon>Pseudomonadati</taxon>
        <taxon>Pseudomonadota</taxon>
        <taxon>Alphaproteobacteria</taxon>
        <taxon>Rhodobacterales</taxon>
        <taxon>Roseobacteraceae</taxon>
        <taxon>Thalassococcus</taxon>
    </lineage>
</organism>
<keyword evidence="3" id="KW-1185">Reference proteome</keyword>
<comment type="caution">
    <text evidence="2">The sequence shown here is derived from an EMBL/GenBank/DDBJ whole genome shotgun (WGS) entry which is preliminary data.</text>
</comment>
<dbReference type="NCBIfam" id="TIGR00738">
    <property type="entry name" value="rrf2_super"/>
    <property type="match status" value="1"/>
</dbReference>
<dbReference type="PANTHER" id="PTHR33221:SF4">
    <property type="entry name" value="HTH-TYPE TRANSCRIPTIONAL REPRESSOR NSRR"/>
    <property type="match status" value="1"/>
</dbReference>
<evidence type="ECO:0000256" key="1">
    <source>
        <dbReference type="ARBA" id="ARBA00023125"/>
    </source>
</evidence>
<dbReference type="OrthoDB" id="9795923at2"/>
<dbReference type="Proteomes" id="UP000253977">
    <property type="component" value="Unassembled WGS sequence"/>
</dbReference>
<evidence type="ECO:0000313" key="3">
    <source>
        <dbReference type="Proteomes" id="UP000253977"/>
    </source>
</evidence>
<dbReference type="SUPFAM" id="SSF46785">
    <property type="entry name" value="Winged helix' DNA-binding domain"/>
    <property type="match status" value="1"/>
</dbReference>
<name>A0A369TLB1_9RHOB</name>
<proteinExistence type="predicted"/>
<dbReference type="GO" id="GO:0003700">
    <property type="term" value="F:DNA-binding transcription factor activity"/>
    <property type="evidence" value="ECO:0007669"/>
    <property type="project" value="TreeGrafter"/>
</dbReference>
<dbReference type="GO" id="GO:0005829">
    <property type="term" value="C:cytosol"/>
    <property type="evidence" value="ECO:0007669"/>
    <property type="project" value="TreeGrafter"/>
</dbReference>